<evidence type="ECO:0008006" key="4">
    <source>
        <dbReference type="Google" id="ProtNLM"/>
    </source>
</evidence>
<sequence length="409" mass="47407">MIRYIIVGIVILSSSLHESILVNSERLCDEQGFNVFAADNLSNGTIRLFSDMYYWNFEIDYSANLSNETPFRLIGHISPASKSIGYKLSEKYSNLTHKIIDDSYMRISVTSFLDPIENIKFMMVFHNKMCEGKYKTNFTYWFEETGKLYFQSNQDFINDRNQSYMIHSVIVFSIDNIQYSAIICNNQFFLSNIKTNNSTKQVFFEFKVNKEVEKMFRGPIPKLITAAFVVQPKPDKLIGLVFIQCNKYCFVGWNQTGKYFNLTQCNFNLQPPLDDDLFKLSFIKNDQLLNDLEPIHSNVSSETKSLATNRGLISTTKVAHQNSSEFNFNFFFVICTILIFSTGSICTVYFCVLRQNQSYNLSKMEARFGCRTKADTDDHENDNENQMIEMAELNLKSTNLPIIEEQDEH</sequence>
<comment type="caution">
    <text evidence="2">The sequence shown here is derived from an EMBL/GenBank/DDBJ whole genome shotgun (WGS) entry which is preliminary data.</text>
</comment>
<organism evidence="2 3">
    <name type="scientific">Blomia tropicalis</name>
    <name type="common">Mite</name>
    <dbReference type="NCBI Taxonomy" id="40697"/>
    <lineage>
        <taxon>Eukaryota</taxon>
        <taxon>Metazoa</taxon>
        <taxon>Ecdysozoa</taxon>
        <taxon>Arthropoda</taxon>
        <taxon>Chelicerata</taxon>
        <taxon>Arachnida</taxon>
        <taxon>Acari</taxon>
        <taxon>Acariformes</taxon>
        <taxon>Sarcoptiformes</taxon>
        <taxon>Astigmata</taxon>
        <taxon>Glycyphagoidea</taxon>
        <taxon>Echimyopodidae</taxon>
        <taxon>Blomia</taxon>
    </lineage>
</organism>
<evidence type="ECO:0000256" key="1">
    <source>
        <dbReference type="SAM" id="Phobius"/>
    </source>
</evidence>
<name>A0A9Q0MAD8_BLOTA</name>
<proteinExistence type="predicted"/>
<keyword evidence="1" id="KW-1133">Transmembrane helix</keyword>
<evidence type="ECO:0000313" key="3">
    <source>
        <dbReference type="Proteomes" id="UP001142055"/>
    </source>
</evidence>
<evidence type="ECO:0000313" key="2">
    <source>
        <dbReference type="EMBL" id="KAJ6221779.1"/>
    </source>
</evidence>
<feature type="transmembrane region" description="Helical" evidence="1">
    <location>
        <begin position="330"/>
        <end position="353"/>
    </location>
</feature>
<accession>A0A9Q0MAD8</accession>
<keyword evidence="1" id="KW-0812">Transmembrane</keyword>
<keyword evidence="1" id="KW-0472">Membrane</keyword>
<dbReference type="Proteomes" id="UP001142055">
    <property type="component" value="Chromosome 1"/>
</dbReference>
<protein>
    <recommendedName>
        <fullName evidence="4">Transmembrane protein</fullName>
    </recommendedName>
</protein>
<reference evidence="2" key="1">
    <citation type="submission" date="2022-12" db="EMBL/GenBank/DDBJ databases">
        <title>Genome assemblies of Blomia tropicalis.</title>
        <authorList>
            <person name="Cui Y."/>
        </authorList>
    </citation>
    <scope>NUCLEOTIDE SEQUENCE</scope>
    <source>
        <tissue evidence="2">Adult mites</tissue>
    </source>
</reference>
<gene>
    <name evidence="2" type="ORF">RDWZM_000324</name>
</gene>
<dbReference type="AlphaFoldDB" id="A0A9Q0MAD8"/>
<dbReference type="EMBL" id="JAPWDV010000001">
    <property type="protein sequence ID" value="KAJ6221779.1"/>
    <property type="molecule type" value="Genomic_DNA"/>
</dbReference>
<keyword evidence="3" id="KW-1185">Reference proteome</keyword>